<comment type="caution">
    <text evidence="1">The sequence shown here is derived from an EMBL/GenBank/DDBJ whole genome shotgun (WGS) entry which is preliminary data.</text>
</comment>
<gene>
    <name evidence="1" type="ORF">AVEN_183738_1</name>
</gene>
<reference evidence="1 2" key="1">
    <citation type="journal article" date="2019" name="Sci. Rep.">
        <title>Orb-weaving spider Araneus ventricosus genome elucidates the spidroin gene catalogue.</title>
        <authorList>
            <person name="Kono N."/>
            <person name="Nakamura H."/>
            <person name="Ohtoshi R."/>
            <person name="Moran D.A.P."/>
            <person name="Shinohara A."/>
            <person name="Yoshida Y."/>
            <person name="Fujiwara M."/>
            <person name="Mori M."/>
            <person name="Tomita M."/>
            <person name="Arakawa K."/>
        </authorList>
    </citation>
    <scope>NUCLEOTIDE SEQUENCE [LARGE SCALE GENOMIC DNA]</scope>
</reference>
<protein>
    <recommendedName>
        <fullName evidence="3">Gem-associated protein 2</fullName>
    </recommendedName>
</protein>
<evidence type="ECO:0000313" key="1">
    <source>
        <dbReference type="EMBL" id="GBM82881.1"/>
    </source>
</evidence>
<dbReference type="InterPro" id="IPR035426">
    <property type="entry name" value="Gemin2/Brr1"/>
</dbReference>
<dbReference type="OrthoDB" id="6423531at2759"/>
<dbReference type="AlphaFoldDB" id="A0A4Y2IY62"/>
<name>A0A4Y2IY62_ARAVE</name>
<dbReference type="Proteomes" id="UP000499080">
    <property type="component" value="Unassembled WGS sequence"/>
</dbReference>
<dbReference type="Pfam" id="PF04938">
    <property type="entry name" value="SIP1"/>
    <property type="match status" value="1"/>
</dbReference>
<dbReference type="GO" id="GO:0000387">
    <property type="term" value="P:spliceosomal snRNP assembly"/>
    <property type="evidence" value="ECO:0007669"/>
    <property type="project" value="InterPro"/>
</dbReference>
<dbReference type="Gene3D" id="1.20.58.1070">
    <property type="match status" value="1"/>
</dbReference>
<keyword evidence="2" id="KW-1185">Reference proteome</keyword>
<evidence type="ECO:0000313" key="2">
    <source>
        <dbReference type="Proteomes" id="UP000499080"/>
    </source>
</evidence>
<evidence type="ECO:0008006" key="3">
    <source>
        <dbReference type="Google" id="ProtNLM"/>
    </source>
</evidence>
<sequence length="253" mass="29924">MSGENDSDKITKKGLFIQHHTRRPYSVQFQFIDSDTVPLGGNEFNLKSKLKESDVSCTQIEELTIEIPQEKEQRHMRQCAIRYAEKFSEYAQILKKEKEFLKKKFPRKVKIPEVEITDWCLFCLGSRLYSKIYGEKQSEKPSKEVGHLPVLSIIVHLNQHKVLMVLKYLHDWFLNLGMEESLGMWVYALLACLNKPLDEYNEKFLERFHNSCEIHLKDCDEYEMYRLYRISAILEYFCLNSDKVGSTLVKNFM</sequence>
<accession>A0A4Y2IY62</accession>
<dbReference type="EMBL" id="BGPR01003040">
    <property type="protein sequence ID" value="GBM82881.1"/>
    <property type="molecule type" value="Genomic_DNA"/>
</dbReference>
<proteinExistence type="predicted"/>
<organism evidence="1 2">
    <name type="scientific">Araneus ventricosus</name>
    <name type="common">Orbweaver spider</name>
    <name type="synonym">Epeira ventricosa</name>
    <dbReference type="NCBI Taxonomy" id="182803"/>
    <lineage>
        <taxon>Eukaryota</taxon>
        <taxon>Metazoa</taxon>
        <taxon>Ecdysozoa</taxon>
        <taxon>Arthropoda</taxon>
        <taxon>Chelicerata</taxon>
        <taxon>Arachnida</taxon>
        <taxon>Araneae</taxon>
        <taxon>Araneomorphae</taxon>
        <taxon>Entelegynae</taxon>
        <taxon>Araneoidea</taxon>
        <taxon>Araneidae</taxon>
        <taxon>Araneus</taxon>
    </lineage>
</organism>